<dbReference type="PANTHER" id="PTHR47481">
    <property type="match status" value="1"/>
</dbReference>
<dbReference type="HOGENOM" id="CLU_883838_0_0_1"/>
<dbReference type="Pfam" id="PF14223">
    <property type="entry name" value="Retrotran_gag_2"/>
    <property type="match status" value="1"/>
</dbReference>
<dbReference type="Gramene" id="Bo7g056310.1">
    <property type="protein sequence ID" value="Bo7g056310.1"/>
    <property type="gene ID" value="Bo7g056310"/>
</dbReference>
<proteinExistence type="predicted"/>
<feature type="compositionally biased region" description="Polar residues" evidence="1">
    <location>
        <begin position="200"/>
        <end position="214"/>
    </location>
</feature>
<evidence type="ECO:0000313" key="3">
    <source>
        <dbReference type="Proteomes" id="UP000032141"/>
    </source>
</evidence>
<keyword evidence="3" id="KW-1185">Reference proteome</keyword>
<feature type="compositionally biased region" description="Polar residues" evidence="1">
    <location>
        <begin position="224"/>
        <end position="233"/>
    </location>
</feature>
<dbReference type="PANTHER" id="PTHR47481:SF22">
    <property type="entry name" value="RETROTRANSPOSON GAG DOMAIN-CONTAINING PROTEIN"/>
    <property type="match status" value="1"/>
</dbReference>
<reference evidence="2 3" key="1">
    <citation type="journal article" date="2014" name="Genome Biol.">
        <title>Transcriptome and methylome profiling reveals relics of genome dominance in the mesopolyploid Brassica oleracea.</title>
        <authorList>
            <person name="Parkin I.A."/>
            <person name="Koh C."/>
            <person name="Tang H."/>
            <person name="Robinson S.J."/>
            <person name="Kagale S."/>
            <person name="Clarke W.E."/>
            <person name="Town C.D."/>
            <person name="Nixon J."/>
            <person name="Krishnakumar V."/>
            <person name="Bidwell S.L."/>
            <person name="Denoeud F."/>
            <person name="Belcram H."/>
            <person name="Links M.G."/>
            <person name="Just J."/>
            <person name="Clarke C."/>
            <person name="Bender T."/>
            <person name="Huebert T."/>
            <person name="Mason A.S."/>
            <person name="Pires J.C."/>
            <person name="Barker G."/>
            <person name="Moore J."/>
            <person name="Walley P.G."/>
            <person name="Manoli S."/>
            <person name="Batley J."/>
            <person name="Edwards D."/>
            <person name="Nelson M.N."/>
            <person name="Wang X."/>
            <person name="Paterson A.H."/>
            <person name="King G."/>
            <person name="Bancroft I."/>
            <person name="Chalhoub B."/>
            <person name="Sharpe A.G."/>
        </authorList>
    </citation>
    <scope>NUCLEOTIDE SEQUENCE</scope>
    <source>
        <strain evidence="2 3">cv. TO1000</strain>
    </source>
</reference>
<organism evidence="2 3">
    <name type="scientific">Brassica oleracea var. oleracea</name>
    <dbReference type="NCBI Taxonomy" id="109376"/>
    <lineage>
        <taxon>Eukaryota</taxon>
        <taxon>Viridiplantae</taxon>
        <taxon>Streptophyta</taxon>
        <taxon>Embryophyta</taxon>
        <taxon>Tracheophyta</taxon>
        <taxon>Spermatophyta</taxon>
        <taxon>Magnoliopsida</taxon>
        <taxon>eudicotyledons</taxon>
        <taxon>Gunneridae</taxon>
        <taxon>Pentapetalae</taxon>
        <taxon>rosids</taxon>
        <taxon>malvids</taxon>
        <taxon>Brassicales</taxon>
        <taxon>Brassicaceae</taxon>
        <taxon>Brassiceae</taxon>
        <taxon>Brassica</taxon>
    </lineage>
</organism>
<name>A0A0D3D760_BRAOL</name>
<reference evidence="2" key="2">
    <citation type="submission" date="2015-03" db="UniProtKB">
        <authorList>
            <consortium name="EnsemblPlants"/>
        </authorList>
    </citation>
    <scope>IDENTIFICATION</scope>
</reference>
<evidence type="ECO:0000313" key="2">
    <source>
        <dbReference type="EnsemblPlants" id="Bo7g056310.1"/>
    </source>
</evidence>
<protein>
    <recommendedName>
        <fullName evidence="4">Retrotransposon Copia-like N-terminal domain-containing protein</fullName>
    </recommendedName>
</protein>
<dbReference type="AlphaFoldDB" id="A0A0D3D760"/>
<dbReference type="eggNOG" id="KOG0017">
    <property type="taxonomic scope" value="Eukaryota"/>
</dbReference>
<accession>A0A0D3D760</accession>
<dbReference type="EnsemblPlants" id="Bo7g056310.1">
    <property type="protein sequence ID" value="Bo7g056310.1"/>
    <property type="gene ID" value="Bo7g056310"/>
</dbReference>
<dbReference type="Proteomes" id="UP000032141">
    <property type="component" value="Chromosome C7"/>
</dbReference>
<sequence length="315" mass="35055">MSNITKLTHLNFIMWSRQIRALLEGHELHHFLDAPAPLATIVVDGTASPNPDYAPWRRQDRLLYSAIIGAISLPVQPVMSSAMTTADVWNILASTYGNPTRGHIRQLKFQIKTTAKGTKTISEYLRIIKSKADELGLLGKPLDPEDLTEQILAGLSEDYKPEIDAINGRDNPISFAELHERLLNREAMILCSEAPPTGPITANATDTRPRQNWKSNNNNSRSNYTASPQFNKNRNTRPYLGRCQVGSKDIVLRIVQSSVSFVALPLPLLSHGHQRTTPDRGNHSHSSHGDHKRIMQCYLPQTPLLGSLILAPLTI</sequence>
<dbReference type="OMA" id="IRCQLCN"/>
<evidence type="ECO:0008006" key="4">
    <source>
        <dbReference type="Google" id="ProtNLM"/>
    </source>
</evidence>
<feature type="region of interest" description="Disordered" evidence="1">
    <location>
        <begin position="194"/>
        <end position="238"/>
    </location>
</feature>
<evidence type="ECO:0000256" key="1">
    <source>
        <dbReference type="SAM" id="MobiDB-lite"/>
    </source>
</evidence>